<gene>
    <name evidence="2" type="ORF">FHX42_002331</name>
</gene>
<sequence>MTDTNDNGPKEPQDGDGTGRRDFLKKAATGAAAAAGGLAFGSSQAFASPRLPEPPEVGAEIPCSCLAPGVPLTIQTSTIRIDFSGRIKVRVEAANPLNPWSLKLKVIGHEVTGYDNGDSGDNETNAKSAPREGLGQVRIKQSDAEFTPNSLLEMTNKFPPKFEQTMFLDFTMTIENPPQQVMERALGVSMTKKPEPLVLSTKNPGKLVGQLDQFPPQGAPYKLQNPIELVMPNHDETIATLDKFPVTVGEITGS</sequence>
<dbReference type="RefSeq" id="WP_182544151.1">
    <property type="nucleotide sequence ID" value="NZ_JACGWZ010000002.1"/>
</dbReference>
<name>A0A839DU15_9PSEU</name>
<dbReference type="PROSITE" id="PS51318">
    <property type="entry name" value="TAT"/>
    <property type="match status" value="1"/>
</dbReference>
<organism evidence="2 3">
    <name type="scientific">Halosaccharopolyspora lacisalsi</name>
    <dbReference type="NCBI Taxonomy" id="1000566"/>
    <lineage>
        <taxon>Bacteria</taxon>
        <taxon>Bacillati</taxon>
        <taxon>Actinomycetota</taxon>
        <taxon>Actinomycetes</taxon>
        <taxon>Pseudonocardiales</taxon>
        <taxon>Pseudonocardiaceae</taxon>
        <taxon>Halosaccharopolyspora</taxon>
    </lineage>
</organism>
<dbReference type="EMBL" id="JACGWZ010000002">
    <property type="protein sequence ID" value="MBA8824984.1"/>
    <property type="molecule type" value="Genomic_DNA"/>
</dbReference>
<dbReference type="NCBIfam" id="TIGR01409">
    <property type="entry name" value="TAT_signal_seq"/>
    <property type="match status" value="1"/>
</dbReference>
<evidence type="ECO:0008006" key="4">
    <source>
        <dbReference type="Google" id="ProtNLM"/>
    </source>
</evidence>
<proteinExistence type="predicted"/>
<keyword evidence="3" id="KW-1185">Reference proteome</keyword>
<dbReference type="AlphaFoldDB" id="A0A839DU15"/>
<evidence type="ECO:0000256" key="1">
    <source>
        <dbReference type="SAM" id="MobiDB-lite"/>
    </source>
</evidence>
<dbReference type="InterPro" id="IPR019546">
    <property type="entry name" value="TAT_signal_bac_arc"/>
</dbReference>
<feature type="compositionally biased region" description="Basic and acidic residues" evidence="1">
    <location>
        <begin position="8"/>
        <end position="23"/>
    </location>
</feature>
<feature type="region of interest" description="Disordered" evidence="1">
    <location>
        <begin position="1"/>
        <end position="23"/>
    </location>
</feature>
<evidence type="ECO:0000313" key="2">
    <source>
        <dbReference type="EMBL" id="MBA8824984.1"/>
    </source>
</evidence>
<accession>A0A839DU15</accession>
<reference evidence="2 3" key="1">
    <citation type="submission" date="2020-07" db="EMBL/GenBank/DDBJ databases">
        <title>Sequencing the genomes of 1000 actinobacteria strains.</title>
        <authorList>
            <person name="Klenk H.-P."/>
        </authorList>
    </citation>
    <scope>NUCLEOTIDE SEQUENCE [LARGE SCALE GENOMIC DNA]</scope>
    <source>
        <strain evidence="2 3">DSM 45975</strain>
    </source>
</reference>
<evidence type="ECO:0000313" key="3">
    <source>
        <dbReference type="Proteomes" id="UP000569329"/>
    </source>
</evidence>
<feature type="region of interest" description="Disordered" evidence="1">
    <location>
        <begin position="114"/>
        <end position="141"/>
    </location>
</feature>
<dbReference type="Proteomes" id="UP000569329">
    <property type="component" value="Unassembled WGS sequence"/>
</dbReference>
<comment type="caution">
    <text evidence="2">The sequence shown here is derived from an EMBL/GenBank/DDBJ whole genome shotgun (WGS) entry which is preliminary data.</text>
</comment>
<protein>
    <recommendedName>
        <fullName evidence="4">Twin-arginine translocation signal domain-containing protein</fullName>
    </recommendedName>
</protein>
<dbReference type="InterPro" id="IPR006311">
    <property type="entry name" value="TAT_signal"/>
</dbReference>